<evidence type="ECO:0000256" key="1">
    <source>
        <dbReference type="SAM" id="MobiDB-lite"/>
    </source>
</evidence>
<dbReference type="EMBL" id="JAENHP010000001">
    <property type="protein sequence ID" value="MBM2614920.1"/>
    <property type="molecule type" value="Genomic_DNA"/>
</dbReference>
<feature type="compositionally biased region" description="Pro residues" evidence="1">
    <location>
        <begin position="33"/>
        <end position="50"/>
    </location>
</feature>
<protein>
    <submittedName>
        <fullName evidence="2">Uncharacterized protein</fullName>
    </submittedName>
</protein>
<comment type="caution">
    <text evidence="2">The sequence shown here is derived from an EMBL/GenBank/DDBJ whole genome shotgun (WGS) entry which is preliminary data.</text>
</comment>
<feature type="region of interest" description="Disordered" evidence="1">
    <location>
        <begin position="33"/>
        <end position="60"/>
    </location>
</feature>
<sequence>MALIEKIAALASPVGRGRAMAFAALLLAATMPTPTPTPSPTESSPEPPAIEAPALSRTEGWPGDTIVVTFPSRADICWAGFDDGERIDCGYDVKRNRVSTLTVPRDARPGTHRIEWFHDTIRVSAAAEPVPLAFEVKQARFEARPSTITGVPGNEVTVVFTSLTDGVLIQGCQIRLRQVGGDCEFRDDRWTATTVVPPTGSKEPLDTEIAWTVRYSAGDNHEGEVPGAERFRIDPLPPPRFTVEANRKTVGPGESVEVHFAAATGGVTVEGCSVTLTEPIPCDLKTLTATVPIPANQSQGALTLTWNLTYVSTRPGESQGSDEGDLPVEVVWQPRQFVVTIQPGAAAPGEWVTLTVTSATEGVEIVGCMAFFPKTVTESLCRKSSKRWFTRVRVPFGTAPGVAVLRWGISARTAAGADIADNGTLDYTVQPPRSGGGTGPTVDPTGSATTRPVADEDFYAATDPESARPGDRVVVAVSPARPGVRVGGCRVAFSGRGTACRPAVGGWTATVTVPRGASAGSLPLRWEATDEETGGQGGGTIDYEVLGAAPPAAAFSVLPDPAAAVAGQTVKLTLDSLVEGVEILGCSAGFTAEGMSSCHRTGEGWVAELLIPVTTEPGKTKVMWQLTYQRAGAEQGAANGLTLFSVLPPEPVAGPWDKVRGLLSRGLLGALVVVAPFAFAPVRRRIGKLFHRDDPGDDETAGELTAVVAEGRSMTAVTERDHPAVDLVSITPAIDPTLHEEVP</sequence>
<accession>A0ABS2A500</accession>
<evidence type="ECO:0000313" key="2">
    <source>
        <dbReference type="EMBL" id="MBM2614920.1"/>
    </source>
</evidence>
<keyword evidence="3" id="KW-1185">Reference proteome</keyword>
<name>A0ABS2A500_9ACTN</name>
<dbReference type="Proteomes" id="UP000632138">
    <property type="component" value="Unassembled WGS sequence"/>
</dbReference>
<organism evidence="2 3">
    <name type="scientific">Paractinoplanes ovalisporus</name>
    <dbReference type="NCBI Taxonomy" id="2810368"/>
    <lineage>
        <taxon>Bacteria</taxon>
        <taxon>Bacillati</taxon>
        <taxon>Actinomycetota</taxon>
        <taxon>Actinomycetes</taxon>
        <taxon>Micromonosporales</taxon>
        <taxon>Micromonosporaceae</taxon>
        <taxon>Paractinoplanes</taxon>
    </lineage>
</organism>
<proteinExistence type="predicted"/>
<reference evidence="2 3" key="1">
    <citation type="submission" date="2021-01" db="EMBL/GenBank/DDBJ databases">
        <title>Actinoplanes sp. nov. LDG1-06 isolated from lichen.</title>
        <authorList>
            <person name="Saeng-In P."/>
            <person name="Phongsopitanun W."/>
            <person name="Kanchanasin P."/>
            <person name="Yuki M."/>
            <person name="Kudo T."/>
            <person name="Ohkuma M."/>
            <person name="Tanasupawat S."/>
        </authorList>
    </citation>
    <scope>NUCLEOTIDE SEQUENCE [LARGE SCALE GENOMIC DNA]</scope>
    <source>
        <strain evidence="2 3">LDG1-06</strain>
    </source>
</reference>
<gene>
    <name evidence="2" type="ORF">JIG36_05025</name>
</gene>
<feature type="region of interest" description="Disordered" evidence="1">
    <location>
        <begin position="429"/>
        <end position="453"/>
    </location>
</feature>
<evidence type="ECO:0000313" key="3">
    <source>
        <dbReference type="Proteomes" id="UP000632138"/>
    </source>
</evidence>
<dbReference type="RefSeq" id="WP_203374770.1">
    <property type="nucleotide sequence ID" value="NZ_JAENHP010000001.1"/>
</dbReference>